<keyword evidence="4" id="KW-1185">Reference proteome</keyword>
<dbReference type="FunFam" id="2.60.200.20:FF:000019">
    <property type="entry name" value="Nuclear inhibitor of protein phosphatase"/>
    <property type="match status" value="1"/>
</dbReference>
<dbReference type="InterPro" id="IPR050923">
    <property type="entry name" value="Cell_Proc_Reg/RNA_Proc"/>
</dbReference>
<evidence type="ECO:0000313" key="3">
    <source>
        <dbReference type="EMBL" id="CAJ0574040.1"/>
    </source>
</evidence>
<feature type="region of interest" description="Disordered" evidence="1">
    <location>
        <begin position="1"/>
        <end position="20"/>
    </location>
</feature>
<gene>
    <name evidence="3" type="ORF">MSPICULIGERA_LOCUS12383</name>
</gene>
<comment type="caution">
    <text evidence="3">The sequence shown here is derived from an EMBL/GenBank/DDBJ whole genome shotgun (WGS) entry which is preliminary data.</text>
</comment>
<dbReference type="Gene3D" id="2.60.200.20">
    <property type="match status" value="1"/>
</dbReference>
<organism evidence="3 4">
    <name type="scientific">Mesorhabditis spiculigera</name>
    <dbReference type="NCBI Taxonomy" id="96644"/>
    <lineage>
        <taxon>Eukaryota</taxon>
        <taxon>Metazoa</taxon>
        <taxon>Ecdysozoa</taxon>
        <taxon>Nematoda</taxon>
        <taxon>Chromadorea</taxon>
        <taxon>Rhabditida</taxon>
        <taxon>Rhabditina</taxon>
        <taxon>Rhabditomorpha</taxon>
        <taxon>Rhabditoidea</taxon>
        <taxon>Rhabditidae</taxon>
        <taxon>Mesorhabditinae</taxon>
        <taxon>Mesorhabditis</taxon>
    </lineage>
</organism>
<dbReference type="InterPro" id="IPR000253">
    <property type="entry name" value="FHA_dom"/>
</dbReference>
<accession>A0AA36CTQ7</accession>
<dbReference type="CDD" id="cd22674">
    <property type="entry name" value="FHA_PPP1R8"/>
    <property type="match status" value="1"/>
</dbReference>
<proteinExistence type="predicted"/>
<dbReference type="InterPro" id="IPR008984">
    <property type="entry name" value="SMAD_FHA_dom_sf"/>
</dbReference>
<dbReference type="Proteomes" id="UP001177023">
    <property type="component" value="Unassembled WGS sequence"/>
</dbReference>
<reference evidence="3" key="1">
    <citation type="submission" date="2023-06" db="EMBL/GenBank/DDBJ databases">
        <authorList>
            <person name="Delattre M."/>
        </authorList>
    </citation>
    <scope>NUCLEOTIDE SEQUENCE</scope>
    <source>
        <strain evidence="3">AF72</strain>
    </source>
</reference>
<feature type="compositionally biased region" description="Basic and acidic residues" evidence="1">
    <location>
        <begin position="298"/>
        <end position="318"/>
    </location>
</feature>
<protein>
    <recommendedName>
        <fullName evidence="2">FHA domain-containing protein</fullName>
    </recommendedName>
</protein>
<sequence length="326" mass="36214">MAVGEEGSSSAAPVVPEDPDKAKYPIPSWAGKSPAGYHLDVLKNDALVQKIFIDERKSYYFGRNPNQADIIVEHASCSRVHAVLLYHTGLKRFALVDMGSSHGSFYGKIKLEPLKPYFLEPETEFHFGASSRKFIVREKIVTHSGANRDDDELRSTQPSDIQLEQVTEYNTAQNRRAQIIPQSAEEARRKKRPRGNVAFIEEEDVINPEDVDPTIGRFRNLVTTAVISGAGNKRQLSGQGRDGPTRKIVRPIKEDARYAAPMSTTLNITLNSAPDLDLYGNLPKPGTHALGPLAPVHHVLEEDPEASHKKKYAKESWPGRKPQGAY</sequence>
<feature type="region of interest" description="Disordered" evidence="1">
    <location>
        <begin position="289"/>
        <end position="326"/>
    </location>
</feature>
<dbReference type="AlphaFoldDB" id="A0AA36CTQ7"/>
<name>A0AA36CTQ7_9BILA</name>
<feature type="non-terminal residue" evidence="3">
    <location>
        <position position="1"/>
    </location>
</feature>
<evidence type="ECO:0000313" key="4">
    <source>
        <dbReference type="Proteomes" id="UP001177023"/>
    </source>
</evidence>
<dbReference type="PANTHER" id="PTHR23308">
    <property type="entry name" value="NUCLEAR INHIBITOR OF PROTEIN PHOSPHATASE-1"/>
    <property type="match status" value="1"/>
</dbReference>
<dbReference type="PROSITE" id="PS50006">
    <property type="entry name" value="FHA_DOMAIN"/>
    <property type="match status" value="1"/>
</dbReference>
<feature type="domain" description="FHA" evidence="2">
    <location>
        <begin position="59"/>
        <end position="111"/>
    </location>
</feature>
<evidence type="ECO:0000259" key="2">
    <source>
        <dbReference type="PROSITE" id="PS50006"/>
    </source>
</evidence>
<dbReference type="SMART" id="SM00240">
    <property type="entry name" value="FHA"/>
    <property type="match status" value="1"/>
</dbReference>
<evidence type="ECO:0000256" key="1">
    <source>
        <dbReference type="SAM" id="MobiDB-lite"/>
    </source>
</evidence>
<dbReference type="Pfam" id="PF00498">
    <property type="entry name" value="FHA"/>
    <property type="match status" value="1"/>
</dbReference>
<dbReference type="SUPFAM" id="SSF49879">
    <property type="entry name" value="SMAD/FHA domain"/>
    <property type="match status" value="1"/>
</dbReference>
<dbReference type="EMBL" id="CATQJA010002626">
    <property type="protein sequence ID" value="CAJ0574040.1"/>
    <property type="molecule type" value="Genomic_DNA"/>
</dbReference>